<comment type="subcellular location">
    <subcellularLocation>
        <location evidence="2">Secreted</location>
    </subcellularLocation>
</comment>
<dbReference type="PANTHER" id="PTHR10558:SF2">
    <property type="entry name" value="SOMATOSTATIN"/>
    <property type="match status" value="1"/>
</dbReference>
<dbReference type="PANTHER" id="PTHR10558">
    <property type="entry name" value="SOMATOSTATIN"/>
    <property type="match status" value="1"/>
</dbReference>
<name>A0A4Z2HSG6_9TELE</name>
<evidence type="ECO:0000256" key="1">
    <source>
        <dbReference type="ARBA" id="ARBA00003524"/>
    </source>
</evidence>
<keyword evidence="8" id="KW-0732">Signal</keyword>
<dbReference type="Proteomes" id="UP000314294">
    <property type="component" value="Unassembled WGS sequence"/>
</dbReference>
<keyword evidence="4" id="KW-0964">Secreted</keyword>
<dbReference type="Pfam" id="PF03002">
    <property type="entry name" value="Somatostatin"/>
    <property type="match status" value="1"/>
</dbReference>
<dbReference type="GO" id="GO:0030334">
    <property type="term" value="P:regulation of cell migration"/>
    <property type="evidence" value="ECO:0007669"/>
    <property type="project" value="TreeGrafter"/>
</dbReference>
<evidence type="ECO:0000313" key="10">
    <source>
        <dbReference type="EMBL" id="TNN67944.1"/>
    </source>
</evidence>
<keyword evidence="11" id="KW-1185">Reference proteome</keyword>
<dbReference type="InterPro" id="IPR018142">
    <property type="entry name" value="Somatostatin/Cortistatin_C"/>
</dbReference>
<dbReference type="GO" id="GO:0005615">
    <property type="term" value="C:extracellular space"/>
    <property type="evidence" value="ECO:0007669"/>
    <property type="project" value="TreeGrafter"/>
</dbReference>
<dbReference type="AlphaFoldDB" id="A0A4Z2HSG6"/>
<dbReference type="GO" id="GO:0005179">
    <property type="term" value="F:hormone activity"/>
    <property type="evidence" value="ECO:0007669"/>
    <property type="project" value="UniProtKB-KW"/>
</dbReference>
<keyword evidence="7" id="KW-1015">Disulfide bond</keyword>
<feature type="signal peptide" evidence="8">
    <location>
        <begin position="1"/>
        <end position="23"/>
    </location>
</feature>
<feature type="domain" description="Somatostatin/Cortistatin C-terminal" evidence="9">
    <location>
        <begin position="87"/>
        <end position="103"/>
    </location>
</feature>
<sequence length="136" mass="14975">MLGSRLLLAASLCSVLLVQVSGAARGDMRTLRADLADDKDLARLLLLRFVSELTAAKGEMLPELEGGGGEEEEEMEMIRRHLPLAQRERKAGCRNFFWKTFTSYFDDDVRANSGAVPMNVEPELPAGRATVIPVLN</sequence>
<evidence type="ECO:0000256" key="3">
    <source>
        <dbReference type="ARBA" id="ARBA00008327"/>
    </source>
</evidence>
<gene>
    <name evidence="10" type="primary">sst1</name>
    <name evidence="10" type="ORF">EYF80_021913</name>
</gene>
<evidence type="ECO:0000256" key="2">
    <source>
        <dbReference type="ARBA" id="ARBA00004613"/>
    </source>
</evidence>
<evidence type="ECO:0000313" key="11">
    <source>
        <dbReference type="Proteomes" id="UP000314294"/>
    </source>
</evidence>
<evidence type="ECO:0000256" key="5">
    <source>
        <dbReference type="ARBA" id="ARBA00022685"/>
    </source>
</evidence>
<evidence type="ECO:0000256" key="6">
    <source>
        <dbReference type="ARBA" id="ARBA00022702"/>
    </source>
</evidence>
<comment type="caution">
    <text evidence="10">The sequence shown here is derived from an EMBL/GenBank/DDBJ whole genome shotgun (WGS) entry which is preliminary data.</text>
</comment>
<evidence type="ECO:0000259" key="9">
    <source>
        <dbReference type="Pfam" id="PF03002"/>
    </source>
</evidence>
<feature type="chain" id="PRO_5021379506" evidence="8">
    <location>
        <begin position="24"/>
        <end position="136"/>
    </location>
</feature>
<evidence type="ECO:0000256" key="7">
    <source>
        <dbReference type="ARBA" id="ARBA00023157"/>
    </source>
</evidence>
<dbReference type="OrthoDB" id="9948948at2759"/>
<dbReference type="EMBL" id="SRLO01000197">
    <property type="protein sequence ID" value="TNN67944.1"/>
    <property type="molecule type" value="Genomic_DNA"/>
</dbReference>
<proteinExistence type="inferred from homology"/>
<keyword evidence="5" id="KW-0165">Cleavage on pair of basic residues</keyword>
<comment type="similarity">
    <text evidence="3">Belongs to the somatostatin family.</text>
</comment>
<evidence type="ECO:0000256" key="8">
    <source>
        <dbReference type="SAM" id="SignalP"/>
    </source>
</evidence>
<protein>
    <submittedName>
        <fullName evidence="10">Somatostatin-1</fullName>
    </submittedName>
</protein>
<comment type="function">
    <text evidence="1">Somatostatin inhibits the release of somatotropin.</text>
</comment>
<organism evidence="10 11">
    <name type="scientific">Liparis tanakae</name>
    <name type="common">Tanaka's snailfish</name>
    <dbReference type="NCBI Taxonomy" id="230148"/>
    <lineage>
        <taxon>Eukaryota</taxon>
        <taxon>Metazoa</taxon>
        <taxon>Chordata</taxon>
        <taxon>Craniata</taxon>
        <taxon>Vertebrata</taxon>
        <taxon>Euteleostomi</taxon>
        <taxon>Actinopterygii</taxon>
        <taxon>Neopterygii</taxon>
        <taxon>Teleostei</taxon>
        <taxon>Neoteleostei</taxon>
        <taxon>Acanthomorphata</taxon>
        <taxon>Eupercaria</taxon>
        <taxon>Perciformes</taxon>
        <taxon>Cottioidei</taxon>
        <taxon>Cottales</taxon>
        <taxon>Liparidae</taxon>
        <taxon>Liparis</taxon>
    </lineage>
</organism>
<evidence type="ECO:0000256" key="4">
    <source>
        <dbReference type="ARBA" id="ARBA00022525"/>
    </source>
</evidence>
<keyword evidence="6" id="KW-0372">Hormone</keyword>
<dbReference type="InterPro" id="IPR004250">
    <property type="entry name" value="Somatostatin"/>
</dbReference>
<accession>A0A4Z2HSG6</accession>
<reference evidence="10 11" key="1">
    <citation type="submission" date="2019-03" db="EMBL/GenBank/DDBJ databases">
        <title>First draft genome of Liparis tanakae, snailfish: a comprehensive survey of snailfish specific genes.</title>
        <authorList>
            <person name="Kim W."/>
            <person name="Song I."/>
            <person name="Jeong J.-H."/>
            <person name="Kim D."/>
            <person name="Kim S."/>
            <person name="Ryu S."/>
            <person name="Song J.Y."/>
            <person name="Lee S.K."/>
        </authorList>
    </citation>
    <scope>NUCLEOTIDE SEQUENCE [LARGE SCALE GENOMIC DNA]</scope>
    <source>
        <tissue evidence="10">Muscle</tissue>
    </source>
</reference>